<dbReference type="GO" id="GO:0030288">
    <property type="term" value="C:outer membrane-bounded periplasmic space"/>
    <property type="evidence" value="ECO:0007669"/>
    <property type="project" value="TreeGrafter"/>
</dbReference>
<evidence type="ECO:0000256" key="2">
    <source>
        <dbReference type="ARBA" id="ARBA00008814"/>
    </source>
</evidence>
<organism evidence="7 8">
    <name type="scientific">Microbacterium protaetiae</name>
    <dbReference type="NCBI Taxonomy" id="2509458"/>
    <lineage>
        <taxon>Bacteria</taxon>
        <taxon>Bacillati</taxon>
        <taxon>Actinomycetota</taxon>
        <taxon>Actinomycetes</taxon>
        <taxon>Micrococcales</taxon>
        <taxon>Microbacteriaceae</taxon>
        <taxon>Microbacterium</taxon>
    </lineage>
</organism>
<dbReference type="OrthoDB" id="9793175at2"/>
<keyword evidence="4 5" id="KW-0732">Signal</keyword>
<comment type="similarity">
    <text evidence="2">Belongs to the bacterial solute-binding protein 8 family.</text>
</comment>
<comment type="subcellular location">
    <subcellularLocation>
        <location evidence="1">Cell envelope</location>
    </subcellularLocation>
</comment>
<evidence type="ECO:0000256" key="4">
    <source>
        <dbReference type="ARBA" id="ARBA00022729"/>
    </source>
</evidence>
<feature type="signal peptide" evidence="5">
    <location>
        <begin position="1"/>
        <end position="33"/>
    </location>
</feature>
<evidence type="ECO:0000313" key="7">
    <source>
        <dbReference type="EMBL" id="QAY60168.1"/>
    </source>
</evidence>
<reference evidence="7 8" key="1">
    <citation type="submission" date="2019-01" db="EMBL/GenBank/DDBJ databases">
        <title>Genome sequencing of strain DFW100M-13.</title>
        <authorList>
            <person name="Heo J."/>
            <person name="Kim S.-J."/>
            <person name="Kim J.-S."/>
            <person name="Hong S.-B."/>
            <person name="Kwon S.-W."/>
        </authorList>
    </citation>
    <scope>NUCLEOTIDE SEQUENCE [LARGE SCALE GENOMIC DNA]</scope>
    <source>
        <strain evidence="7 8">DFW100M-13</strain>
    </source>
</reference>
<dbReference type="EMBL" id="CP035494">
    <property type="protein sequence ID" value="QAY60168.1"/>
    <property type="molecule type" value="Genomic_DNA"/>
</dbReference>
<proteinExistence type="inferred from homology"/>
<dbReference type="SUPFAM" id="SSF53807">
    <property type="entry name" value="Helical backbone' metal receptor"/>
    <property type="match status" value="1"/>
</dbReference>
<evidence type="ECO:0000256" key="3">
    <source>
        <dbReference type="ARBA" id="ARBA00022448"/>
    </source>
</evidence>
<dbReference type="PANTHER" id="PTHR30532:SF1">
    <property type="entry name" value="IRON(3+)-HYDROXAMATE-BINDING PROTEIN FHUD"/>
    <property type="match status" value="1"/>
</dbReference>
<accession>A0A4P6EQK9</accession>
<gene>
    <name evidence="7" type="ORF">ET475_09315</name>
</gene>
<feature type="chain" id="PRO_5020925877" evidence="5">
    <location>
        <begin position="34"/>
        <end position="329"/>
    </location>
</feature>
<keyword evidence="3" id="KW-0813">Transport</keyword>
<sequence>MPFIPSARHARVAFVAAIAASALLLGGCSSTPAASEKTPATGAAVTDVKADYLYEAGELPAHPQRVLALWRTGSELADIGVVPVGTLDGEMLDTELTAQQWNAVKDVPSVGSFDGVDLEDVIALKPDLIVGMDNGGLTIDYKELGELFPVRILKIAEPTDVWDNYETLAALVGKSTDFDSGQSALDARLADIASQYGDKIGELKATAFGVMQGAVWVDTSKSLAYRRIDAAGFGYNPTYTDNPERYATELSLENLPSLADQDIIFYDTNLDGSVSADVQAVLDEPAFAQLPAVKAGHVYPLRGSVIYTFAGSNAQVDDLEAAAKDFAAS</sequence>
<feature type="domain" description="Fe/B12 periplasmic-binding" evidence="6">
    <location>
        <begin position="65"/>
        <end position="329"/>
    </location>
</feature>
<evidence type="ECO:0000259" key="6">
    <source>
        <dbReference type="PROSITE" id="PS50983"/>
    </source>
</evidence>
<evidence type="ECO:0000256" key="5">
    <source>
        <dbReference type="SAM" id="SignalP"/>
    </source>
</evidence>
<evidence type="ECO:0000256" key="1">
    <source>
        <dbReference type="ARBA" id="ARBA00004196"/>
    </source>
</evidence>
<dbReference type="GO" id="GO:1901678">
    <property type="term" value="P:iron coordination entity transport"/>
    <property type="evidence" value="ECO:0007669"/>
    <property type="project" value="UniProtKB-ARBA"/>
</dbReference>
<dbReference type="InterPro" id="IPR051313">
    <property type="entry name" value="Bact_iron-sidero_bind"/>
</dbReference>
<dbReference type="AlphaFoldDB" id="A0A4P6EQK9"/>
<dbReference type="KEGG" id="mprt:ET475_09315"/>
<dbReference type="InterPro" id="IPR002491">
    <property type="entry name" value="ABC_transptr_periplasmic_BD"/>
</dbReference>
<keyword evidence="8" id="KW-1185">Reference proteome</keyword>
<dbReference type="PROSITE" id="PS50983">
    <property type="entry name" value="FE_B12_PBP"/>
    <property type="match status" value="1"/>
</dbReference>
<dbReference type="Proteomes" id="UP000293995">
    <property type="component" value="Chromosome"/>
</dbReference>
<dbReference type="PANTHER" id="PTHR30532">
    <property type="entry name" value="IRON III DICITRATE-BINDING PERIPLASMIC PROTEIN"/>
    <property type="match status" value="1"/>
</dbReference>
<protein>
    <submittedName>
        <fullName evidence="7">ABC transporter substrate-binding protein</fullName>
    </submittedName>
</protein>
<evidence type="ECO:0000313" key="8">
    <source>
        <dbReference type="Proteomes" id="UP000293995"/>
    </source>
</evidence>
<dbReference type="Pfam" id="PF01497">
    <property type="entry name" value="Peripla_BP_2"/>
    <property type="match status" value="1"/>
</dbReference>
<name>A0A4P6EQK9_9MICO</name>
<dbReference type="Gene3D" id="3.40.50.1980">
    <property type="entry name" value="Nitrogenase molybdenum iron protein domain"/>
    <property type="match status" value="2"/>
</dbReference>